<dbReference type="EMBL" id="KI517385">
    <property type="protein sequence ID" value="ESQ51242.1"/>
    <property type="molecule type" value="Genomic_DNA"/>
</dbReference>
<evidence type="ECO:0000256" key="1">
    <source>
        <dbReference type="SAM" id="MobiDB-lite"/>
    </source>
</evidence>
<organism evidence="3 4">
    <name type="scientific">Eutrema salsugineum</name>
    <name type="common">Saltwater cress</name>
    <name type="synonym">Sisymbrium salsugineum</name>
    <dbReference type="NCBI Taxonomy" id="72664"/>
    <lineage>
        <taxon>Eukaryota</taxon>
        <taxon>Viridiplantae</taxon>
        <taxon>Streptophyta</taxon>
        <taxon>Embryophyta</taxon>
        <taxon>Tracheophyta</taxon>
        <taxon>Spermatophyta</taxon>
        <taxon>Magnoliopsida</taxon>
        <taxon>eudicotyledons</taxon>
        <taxon>Gunneridae</taxon>
        <taxon>Pentapetalae</taxon>
        <taxon>rosids</taxon>
        <taxon>malvids</taxon>
        <taxon>Brassicales</taxon>
        <taxon>Brassicaceae</taxon>
        <taxon>Eutremeae</taxon>
        <taxon>Eutrema</taxon>
    </lineage>
</organism>
<gene>
    <name evidence="3" type="ORF">EUTSA_v10017744mg</name>
</gene>
<dbReference type="AlphaFoldDB" id="V4M860"/>
<dbReference type="PANTHER" id="PTHR47864">
    <property type="entry name" value="TRANSMEMBRANE PROTEIN"/>
    <property type="match status" value="1"/>
</dbReference>
<accession>V4M860</accession>
<evidence type="ECO:0000313" key="4">
    <source>
        <dbReference type="Proteomes" id="UP000030689"/>
    </source>
</evidence>
<dbReference type="KEGG" id="eus:EUTSA_v10017744mg"/>
<evidence type="ECO:0000259" key="2">
    <source>
        <dbReference type="Pfam" id="PF12776"/>
    </source>
</evidence>
<dbReference type="Pfam" id="PF12776">
    <property type="entry name" value="Myb_DNA-bind_3"/>
    <property type="match status" value="1"/>
</dbReference>
<proteinExistence type="predicted"/>
<name>V4M860_EUTSA</name>
<keyword evidence="4" id="KW-1185">Reference proteome</keyword>
<sequence>LNERLGCQKTHKNYLSRIKFLKFQYQSYVELLRYSSVFGWDLVMKRFIVSDEVWCNYLKLYMFHYFYRHIQTNFSFGLGETTNARTYFVDDGQVKKNLNFDESNDDGSPLSSQQRSPLEYDTSPFSAIDLRVRAEKLIPRKRFRTESFHNSDELNSDRKLAIRL</sequence>
<dbReference type="InterPro" id="IPR055314">
    <property type="entry name" value="At2g29880-like"/>
</dbReference>
<dbReference type="InterPro" id="IPR024752">
    <property type="entry name" value="Myb/SANT-like_dom"/>
</dbReference>
<feature type="region of interest" description="Disordered" evidence="1">
    <location>
        <begin position="100"/>
        <end position="120"/>
    </location>
</feature>
<dbReference type="PANTHER" id="PTHR47864:SF10">
    <property type="entry name" value="MYB_SANT-LIKE DNA-BINDING DOMAIN PROTEIN"/>
    <property type="match status" value="1"/>
</dbReference>
<evidence type="ECO:0000313" key="3">
    <source>
        <dbReference type="EMBL" id="ESQ51242.1"/>
    </source>
</evidence>
<feature type="non-terminal residue" evidence="3">
    <location>
        <position position="1"/>
    </location>
</feature>
<dbReference type="Gramene" id="ESQ51242">
    <property type="protein sequence ID" value="ESQ51242"/>
    <property type="gene ID" value="EUTSA_v10017744mg"/>
</dbReference>
<feature type="domain" description="Myb/SANT-like" evidence="2">
    <location>
        <begin position="1"/>
        <end position="57"/>
    </location>
</feature>
<protein>
    <recommendedName>
        <fullName evidence="2">Myb/SANT-like domain-containing protein</fullName>
    </recommendedName>
</protein>
<dbReference type="Proteomes" id="UP000030689">
    <property type="component" value="Unassembled WGS sequence"/>
</dbReference>
<reference evidence="3 4" key="1">
    <citation type="journal article" date="2013" name="Front. Plant Sci.">
        <title>The Reference Genome of the Halophytic Plant Eutrema salsugineum.</title>
        <authorList>
            <person name="Yang R."/>
            <person name="Jarvis D.E."/>
            <person name="Chen H."/>
            <person name="Beilstein M.A."/>
            <person name="Grimwood J."/>
            <person name="Jenkins J."/>
            <person name="Shu S."/>
            <person name="Prochnik S."/>
            <person name="Xin M."/>
            <person name="Ma C."/>
            <person name="Schmutz J."/>
            <person name="Wing R.A."/>
            <person name="Mitchell-Olds T."/>
            <person name="Schumaker K.S."/>
            <person name="Wang X."/>
        </authorList>
    </citation>
    <scope>NUCLEOTIDE SEQUENCE [LARGE SCALE GENOMIC DNA]</scope>
</reference>